<dbReference type="InterPro" id="IPR001347">
    <property type="entry name" value="SIS_dom"/>
</dbReference>
<keyword evidence="10" id="KW-0119">Carbohydrate metabolism</keyword>
<dbReference type="SUPFAM" id="SSF53697">
    <property type="entry name" value="SIS domain"/>
    <property type="match status" value="1"/>
</dbReference>
<sequence>MSDKLDPKQIIISNNEVTNAMLTTCIDDILIASEILIETIKNGNKVLWCGNGGSAADSQHMSTELMGGLRNHDRPPIPSIALTTDSSFLTAWSNDTDFNTLFSRQIEAIGNSGDVLIAISTSGNSENIVEAVNMAKKMNIKIIILTGKNGGKLNGRGDIVINIPSNDTQRIQEGHLLTEHILCEMLETSL</sequence>
<dbReference type="GO" id="GO:0046872">
    <property type="term" value="F:metal ion binding"/>
    <property type="evidence" value="ECO:0007669"/>
    <property type="project" value="UniProtKB-KW"/>
</dbReference>
<dbReference type="AlphaFoldDB" id="A0A381SCC8"/>
<evidence type="ECO:0000256" key="3">
    <source>
        <dbReference type="ARBA" id="ARBA00004496"/>
    </source>
</evidence>
<dbReference type="EMBL" id="UINC01002935">
    <property type="protein sequence ID" value="SVA01745.1"/>
    <property type="molecule type" value="Genomic_DNA"/>
</dbReference>
<keyword evidence="6" id="KW-0963">Cytoplasm</keyword>
<dbReference type="PANTHER" id="PTHR30390:SF6">
    <property type="entry name" value="DNAA INITIATOR-ASSOCIATING PROTEIN DIAA"/>
    <property type="match status" value="1"/>
</dbReference>
<dbReference type="HAMAP" id="MF_00067">
    <property type="entry name" value="GmhA"/>
    <property type="match status" value="1"/>
</dbReference>
<evidence type="ECO:0000256" key="10">
    <source>
        <dbReference type="ARBA" id="ARBA00023277"/>
    </source>
</evidence>
<dbReference type="InterPro" id="IPR004515">
    <property type="entry name" value="Phosphoheptose_Isoase"/>
</dbReference>
<comment type="similarity">
    <text evidence="4">Belongs to the SIS family. GmhA subfamily.</text>
</comment>
<dbReference type="InterPro" id="IPR035461">
    <property type="entry name" value="GmhA/DiaA"/>
</dbReference>
<evidence type="ECO:0000256" key="9">
    <source>
        <dbReference type="ARBA" id="ARBA00023235"/>
    </source>
</evidence>
<dbReference type="GO" id="GO:1901135">
    <property type="term" value="P:carbohydrate derivative metabolic process"/>
    <property type="evidence" value="ECO:0007669"/>
    <property type="project" value="InterPro"/>
</dbReference>
<evidence type="ECO:0000256" key="4">
    <source>
        <dbReference type="ARBA" id="ARBA00009894"/>
    </source>
</evidence>
<dbReference type="PANTHER" id="PTHR30390">
    <property type="entry name" value="SEDOHEPTULOSE 7-PHOSPHATE ISOMERASE / DNAA INITIATOR-ASSOCIATING FACTOR FOR REPLICATION INITIATION"/>
    <property type="match status" value="1"/>
</dbReference>
<comment type="catalytic activity">
    <reaction evidence="1">
        <text>2 D-sedoheptulose 7-phosphate = D-glycero-alpha-D-manno-heptose 7-phosphate + D-glycero-beta-D-manno-heptose 7-phosphate</text>
        <dbReference type="Rhea" id="RHEA:27489"/>
        <dbReference type="ChEBI" id="CHEBI:57483"/>
        <dbReference type="ChEBI" id="CHEBI:60203"/>
        <dbReference type="ChEBI" id="CHEBI:60204"/>
        <dbReference type="EC" id="5.3.1.28"/>
    </reaction>
</comment>
<evidence type="ECO:0000256" key="6">
    <source>
        <dbReference type="ARBA" id="ARBA00022490"/>
    </source>
</evidence>
<dbReference type="InterPro" id="IPR050099">
    <property type="entry name" value="SIS_GmhA/DiaA_subfam"/>
</dbReference>
<dbReference type="Pfam" id="PF13580">
    <property type="entry name" value="SIS_2"/>
    <property type="match status" value="1"/>
</dbReference>
<proteinExistence type="inferred from homology"/>
<reference evidence="12" key="1">
    <citation type="submission" date="2018-05" db="EMBL/GenBank/DDBJ databases">
        <authorList>
            <person name="Lanie J.A."/>
            <person name="Ng W.-L."/>
            <person name="Kazmierczak K.M."/>
            <person name="Andrzejewski T.M."/>
            <person name="Davidsen T.M."/>
            <person name="Wayne K.J."/>
            <person name="Tettelin H."/>
            <person name="Glass J.I."/>
            <person name="Rusch D."/>
            <person name="Podicherti R."/>
            <person name="Tsui H.-C.T."/>
            <person name="Winkler M.E."/>
        </authorList>
    </citation>
    <scope>NUCLEOTIDE SEQUENCE</scope>
</reference>
<dbReference type="Gene3D" id="3.40.50.10490">
    <property type="entry name" value="Glucose-6-phosphate isomerase like protein, domain 1"/>
    <property type="match status" value="1"/>
</dbReference>
<evidence type="ECO:0000256" key="8">
    <source>
        <dbReference type="ARBA" id="ARBA00022833"/>
    </source>
</evidence>
<dbReference type="EC" id="5.3.1.28" evidence="5"/>
<dbReference type="InterPro" id="IPR046348">
    <property type="entry name" value="SIS_dom_sf"/>
</dbReference>
<evidence type="ECO:0000256" key="5">
    <source>
        <dbReference type="ARBA" id="ARBA00012580"/>
    </source>
</evidence>
<organism evidence="12">
    <name type="scientific">marine metagenome</name>
    <dbReference type="NCBI Taxonomy" id="408172"/>
    <lineage>
        <taxon>unclassified sequences</taxon>
        <taxon>metagenomes</taxon>
        <taxon>ecological metagenomes</taxon>
    </lineage>
</organism>
<keyword evidence="8" id="KW-0862">Zinc</keyword>
<evidence type="ECO:0000256" key="7">
    <source>
        <dbReference type="ARBA" id="ARBA00022723"/>
    </source>
</evidence>
<evidence type="ECO:0000313" key="12">
    <source>
        <dbReference type="EMBL" id="SVA01745.1"/>
    </source>
</evidence>
<protein>
    <recommendedName>
        <fullName evidence="5">D-sedoheptulose-7-phosphate isomerase</fullName>
        <ecNumber evidence="5">5.3.1.28</ecNumber>
    </recommendedName>
</protein>
<keyword evidence="7" id="KW-0479">Metal-binding</keyword>
<feature type="domain" description="SIS" evidence="11">
    <location>
        <begin position="36"/>
        <end position="190"/>
    </location>
</feature>
<dbReference type="GO" id="GO:0008968">
    <property type="term" value="F:D-sedoheptulose 7-phosphate isomerase activity"/>
    <property type="evidence" value="ECO:0007669"/>
    <property type="project" value="InterPro"/>
</dbReference>
<dbReference type="PROSITE" id="PS51464">
    <property type="entry name" value="SIS"/>
    <property type="match status" value="1"/>
</dbReference>
<evidence type="ECO:0000256" key="1">
    <source>
        <dbReference type="ARBA" id="ARBA00000348"/>
    </source>
</evidence>
<gene>
    <name evidence="12" type="ORF">METZ01_LOCUS54599</name>
</gene>
<dbReference type="GO" id="GO:0005737">
    <property type="term" value="C:cytoplasm"/>
    <property type="evidence" value="ECO:0007669"/>
    <property type="project" value="UniProtKB-SubCell"/>
</dbReference>
<name>A0A381SCC8_9ZZZZ</name>
<comment type="subcellular location">
    <subcellularLocation>
        <location evidence="3">Cytoplasm</location>
    </subcellularLocation>
</comment>
<comment type="cofactor">
    <cofactor evidence="2">
        <name>Zn(2+)</name>
        <dbReference type="ChEBI" id="CHEBI:29105"/>
    </cofactor>
</comment>
<keyword evidence="9" id="KW-0413">Isomerase</keyword>
<dbReference type="GO" id="GO:0097367">
    <property type="term" value="F:carbohydrate derivative binding"/>
    <property type="evidence" value="ECO:0007669"/>
    <property type="project" value="InterPro"/>
</dbReference>
<evidence type="ECO:0000256" key="2">
    <source>
        <dbReference type="ARBA" id="ARBA00001947"/>
    </source>
</evidence>
<dbReference type="CDD" id="cd05006">
    <property type="entry name" value="SIS_GmhA"/>
    <property type="match status" value="1"/>
</dbReference>
<accession>A0A381SCC8</accession>
<evidence type="ECO:0000259" key="11">
    <source>
        <dbReference type="PROSITE" id="PS51464"/>
    </source>
</evidence>